<dbReference type="WormBase" id="Bm14353">
    <property type="protein sequence ID" value="BM43317"/>
    <property type="gene ID" value="WBGene00234614"/>
</dbReference>
<feature type="region of interest" description="Disordered" evidence="1">
    <location>
        <begin position="1"/>
        <end position="39"/>
    </location>
</feature>
<dbReference type="AlphaFoldDB" id="A0A0J9Y439"/>
<dbReference type="EMBL" id="LN857023">
    <property type="protein sequence ID" value="CDQ01751.1"/>
    <property type="molecule type" value="Genomic_DNA"/>
</dbReference>
<evidence type="ECO:0000256" key="1">
    <source>
        <dbReference type="SAM" id="MobiDB-lite"/>
    </source>
</evidence>
<feature type="compositionally biased region" description="Polar residues" evidence="1">
    <location>
        <begin position="28"/>
        <end position="39"/>
    </location>
</feature>
<reference evidence="2" key="2">
    <citation type="submission" date="2012-12" db="EMBL/GenBank/DDBJ databases">
        <authorList>
            <person name="Gao Y.W."/>
            <person name="Fan S.T."/>
            <person name="Sun H.T."/>
            <person name="Wang Z."/>
            <person name="Gao X.L."/>
            <person name="Li Y.G."/>
            <person name="Wang T.C."/>
            <person name="Zhang K."/>
            <person name="Xu W.W."/>
            <person name="Yu Z.J."/>
            <person name="Xia X.Z."/>
        </authorList>
    </citation>
    <scope>NUCLEOTIDE SEQUENCE</scope>
    <source>
        <strain evidence="2">FR3</strain>
    </source>
</reference>
<reference evidence="2" key="1">
    <citation type="journal article" date="2007" name="Science">
        <title>Draft genome of the filarial nematode parasite Brugia malayi.</title>
        <authorList>
            <person name="Ghedin E."/>
            <person name="Wang S."/>
            <person name="Spiro D."/>
            <person name="Caler E."/>
            <person name="Zhao Q."/>
            <person name="Crabtree J."/>
            <person name="Allen J.E."/>
            <person name="Delcher A.L."/>
            <person name="Guiliano D.B."/>
            <person name="Miranda-Saavedra D."/>
            <person name="Angiuoli S.V."/>
            <person name="Creasy T."/>
            <person name="Amedeo P."/>
            <person name="Haas B."/>
            <person name="El-Sayed N.M."/>
            <person name="Wortman J.R."/>
            <person name="Feldblyum T."/>
            <person name="Tallon L."/>
            <person name="Schatz M."/>
            <person name="Shumway M."/>
            <person name="Koo H."/>
            <person name="Salzberg S.L."/>
            <person name="Schobel S."/>
            <person name="Pertea M."/>
            <person name="Pop M."/>
            <person name="White O."/>
            <person name="Barton G.J."/>
            <person name="Carlow C.K."/>
            <person name="Crawford M.J."/>
            <person name="Daub J."/>
            <person name="Dimmic M.W."/>
            <person name="Estes C.F."/>
            <person name="Foster J.M."/>
            <person name="Ganatra M."/>
            <person name="Gregory W.F."/>
            <person name="Johnson N.M."/>
            <person name="Jin J."/>
            <person name="Komuniecki R."/>
            <person name="Korf I."/>
            <person name="Kumar S."/>
            <person name="Laney S."/>
            <person name="Li B.W."/>
            <person name="Li W."/>
            <person name="Lindblom T.H."/>
            <person name="Lustigman S."/>
            <person name="Ma D."/>
            <person name="Maina C.V."/>
            <person name="Martin D.M."/>
            <person name="McCarter J.P."/>
            <person name="McReynolds L."/>
            <person name="Mitreva M."/>
            <person name="Nutman T.B."/>
            <person name="Parkinson J."/>
            <person name="Peregrin-Alvarez J.M."/>
            <person name="Poole C."/>
            <person name="Ren Q."/>
            <person name="Saunders L."/>
            <person name="Sluder A.E."/>
            <person name="Smith K."/>
            <person name="Stanke M."/>
            <person name="Unnasch T.R."/>
            <person name="Ware J."/>
            <person name="Wei A.D."/>
            <person name="Weil G."/>
            <person name="Williams D.J."/>
            <person name="Zhang Y."/>
            <person name="Williams S.A."/>
            <person name="Fraser-Liggett C."/>
            <person name="Slatko B."/>
            <person name="Blaxter M.L."/>
            <person name="Scott A.L."/>
        </authorList>
    </citation>
    <scope>NUCLEOTIDE SEQUENCE</scope>
    <source>
        <strain evidence="2">FR3</strain>
    </source>
</reference>
<accession>A0A0J9Y439</accession>
<sequence>MSSTSSGSVSSRRKQAKPQRLSHESDLYSDSTVTNGKKE</sequence>
<proteinExistence type="predicted"/>
<name>A0A0J9Y439_BRUMA</name>
<evidence type="ECO:0000313" key="3">
    <source>
        <dbReference type="WormBase" id="Bm14353"/>
    </source>
</evidence>
<gene>
    <name evidence="2 3" type="ORF">Bm14353</name>
    <name evidence="2" type="ORF">BM_Bm14353</name>
</gene>
<evidence type="ECO:0000313" key="2">
    <source>
        <dbReference type="EMBL" id="CDQ01751.1"/>
    </source>
</evidence>
<feature type="compositionally biased region" description="Low complexity" evidence="1">
    <location>
        <begin position="1"/>
        <end position="10"/>
    </location>
</feature>
<organism evidence="2">
    <name type="scientific">Brugia malayi</name>
    <name type="common">Filarial nematode worm</name>
    <dbReference type="NCBI Taxonomy" id="6279"/>
    <lineage>
        <taxon>Eukaryota</taxon>
        <taxon>Metazoa</taxon>
        <taxon>Ecdysozoa</taxon>
        <taxon>Nematoda</taxon>
        <taxon>Chromadorea</taxon>
        <taxon>Rhabditida</taxon>
        <taxon>Spirurina</taxon>
        <taxon>Spiruromorpha</taxon>
        <taxon>Filarioidea</taxon>
        <taxon>Onchocercidae</taxon>
        <taxon>Brugia</taxon>
    </lineage>
</organism>
<protein>
    <submittedName>
        <fullName evidence="2">Bm14353</fullName>
    </submittedName>
</protein>